<dbReference type="RefSeq" id="WP_006058724.1">
    <property type="nucleotide sequence ID" value="NZ_CABJCV010000009.1"/>
</dbReference>
<dbReference type="PANTHER" id="PTHR30185">
    <property type="entry name" value="CRYPTIC BETA-GLUCOSIDE BGL OPERON ANTITERMINATOR"/>
    <property type="match status" value="1"/>
</dbReference>
<organism evidence="3 4">
    <name type="scientific">Holdemania filiformis</name>
    <dbReference type="NCBI Taxonomy" id="61171"/>
    <lineage>
        <taxon>Bacteria</taxon>
        <taxon>Bacillati</taxon>
        <taxon>Bacillota</taxon>
        <taxon>Erysipelotrichia</taxon>
        <taxon>Erysipelotrichales</taxon>
        <taxon>Erysipelotrichaceae</taxon>
        <taxon>Holdemania</taxon>
    </lineage>
</organism>
<dbReference type="SUPFAM" id="SSF63520">
    <property type="entry name" value="PTS-regulatory domain, PRD"/>
    <property type="match status" value="2"/>
</dbReference>
<dbReference type="InterPro" id="IPR036634">
    <property type="entry name" value="PRD_sf"/>
</dbReference>
<name>A0A412G188_9FIRM</name>
<evidence type="ECO:0000313" key="4">
    <source>
        <dbReference type="Proteomes" id="UP000284178"/>
    </source>
</evidence>
<feature type="domain" description="PRD" evidence="2">
    <location>
        <begin position="65"/>
        <end position="170"/>
    </location>
</feature>
<evidence type="ECO:0000259" key="2">
    <source>
        <dbReference type="PROSITE" id="PS51372"/>
    </source>
</evidence>
<evidence type="ECO:0000256" key="1">
    <source>
        <dbReference type="ARBA" id="ARBA00022737"/>
    </source>
</evidence>
<proteinExistence type="predicted"/>
<dbReference type="Pfam" id="PF00874">
    <property type="entry name" value="PRD"/>
    <property type="match status" value="2"/>
</dbReference>
<dbReference type="PROSITE" id="PS51372">
    <property type="entry name" value="PRD_2"/>
    <property type="match status" value="2"/>
</dbReference>
<dbReference type="Gene3D" id="2.30.24.10">
    <property type="entry name" value="CAT RNA-binding domain"/>
    <property type="match status" value="1"/>
</dbReference>
<dbReference type="InterPro" id="IPR036650">
    <property type="entry name" value="CAT_RNA-bd_dom_sf"/>
</dbReference>
<dbReference type="Pfam" id="PF03123">
    <property type="entry name" value="CAT_RBD"/>
    <property type="match status" value="1"/>
</dbReference>
<keyword evidence="1" id="KW-0677">Repeat</keyword>
<evidence type="ECO:0000313" key="3">
    <source>
        <dbReference type="EMBL" id="RGR74173.1"/>
    </source>
</evidence>
<dbReference type="Proteomes" id="UP000284178">
    <property type="component" value="Unassembled WGS sequence"/>
</dbReference>
<dbReference type="SMART" id="SM01061">
    <property type="entry name" value="CAT_RBD"/>
    <property type="match status" value="1"/>
</dbReference>
<dbReference type="InterPro" id="IPR011608">
    <property type="entry name" value="PRD"/>
</dbReference>
<reference evidence="3 4" key="1">
    <citation type="submission" date="2018-08" db="EMBL/GenBank/DDBJ databases">
        <title>A genome reference for cultivated species of the human gut microbiota.</title>
        <authorList>
            <person name="Zou Y."/>
            <person name="Xue W."/>
            <person name="Luo G."/>
        </authorList>
    </citation>
    <scope>NUCLEOTIDE SEQUENCE [LARGE SCALE GENOMIC DNA]</scope>
    <source>
        <strain evidence="3 4">AF24-29</strain>
    </source>
</reference>
<gene>
    <name evidence="3" type="ORF">DWY25_08845</name>
</gene>
<dbReference type="GO" id="GO:0003723">
    <property type="term" value="F:RNA binding"/>
    <property type="evidence" value="ECO:0007669"/>
    <property type="project" value="InterPro"/>
</dbReference>
<dbReference type="AlphaFoldDB" id="A0A412G188"/>
<comment type="caution">
    <text evidence="3">The sequence shown here is derived from an EMBL/GenBank/DDBJ whole genome shotgun (WGS) entry which is preliminary data.</text>
</comment>
<sequence>MRIKKVLNSSVVLVEDDAHQESILLGKGIGYGQKPGNVIAQRQENQVFLPVDNARSRQIVELVNSLPVAILELAQEIVIDAQQRLKTPLGENLVFVLADHLNFALERIRTGMVITNRVFWEIKSFYPQEFEAGLHAVEQVRQRLGVELPEQEAANIAFHLANAQAGSDPDYDAARNAKLIGELINLVRYSLNRELDSQSIHTARFITHIKFFVDRFFTDKLLQNDDDLLFEQIKTRYPKELGVALKIKSYLYDKYGRILPNEEVTFLVVHIARIARSQA</sequence>
<feature type="domain" description="PRD" evidence="2">
    <location>
        <begin position="171"/>
        <end position="279"/>
    </location>
</feature>
<accession>A0A412G188</accession>
<dbReference type="GeneID" id="83015509"/>
<dbReference type="SUPFAM" id="SSF50151">
    <property type="entry name" value="SacY-like RNA-binding domain"/>
    <property type="match status" value="1"/>
</dbReference>
<keyword evidence="4" id="KW-1185">Reference proteome</keyword>
<dbReference type="PANTHER" id="PTHR30185:SF15">
    <property type="entry name" value="CRYPTIC BETA-GLUCOSIDE BGL OPERON ANTITERMINATOR"/>
    <property type="match status" value="1"/>
</dbReference>
<dbReference type="InterPro" id="IPR004341">
    <property type="entry name" value="CAT_RNA-bd_dom"/>
</dbReference>
<protein>
    <submittedName>
        <fullName evidence="3">PRD domain-containing protein</fullName>
    </submittedName>
</protein>
<dbReference type="Gene3D" id="1.10.1790.10">
    <property type="entry name" value="PRD domain"/>
    <property type="match status" value="2"/>
</dbReference>
<dbReference type="InterPro" id="IPR050661">
    <property type="entry name" value="BglG_antiterminators"/>
</dbReference>
<dbReference type="EMBL" id="QRUP01000009">
    <property type="protein sequence ID" value="RGR74173.1"/>
    <property type="molecule type" value="Genomic_DNA"/>
</dbReference>
<dbReference type="GO" id="GO:0006355">
    <property type="term" value="P:regulation of DNA-templated transcription"/>
    <property type="evidence" value="ECO:0007669"/>
    <property type="project" value="InterPro"/>
</dbReference>